<proteinExistence type="inferred from homology"/>
<dbReference type="Proteomes" id="UP000799537">
    <property type="component" value="Unassembled WGS sequence"/>
</dbReference>
<dbReference type="Gene3D" id="1.20.1050.10">
    <property type="match status" value="1"/>
</dbReference>
<dbReference type="Gene3D" id="3.40.30.10">
    <property type="entry name" value="Glutaredoxin"/>
    <property type="match status" value="1"/>
</dbReference>
<dbReference type="InterPro" id="IPR036282">
    <property type="entry name" value="Glutathione-S-Trfase_C_sf"/>
</dbReference>
<dbReference type="AlphaFoldDB" id="A0A6A6CK01"/>
<feature type="domain" description="GST C-terminal" evidence="3">
    <location>
        <begin position="91"/>
        <end position="219"/>
    </location>
</feature>
<evidence type="ECO:0000256" key="1">
    <source>
        <dbReference type="ARBA" id="ARBA00007409"/>
    </source>
</evidence>
<evidence type="ECO:0000313" key="4">
    <source>
        <dbReference type="EMBL" id="KAF2167554.1"/>
    </source>
</evidence>
<dbReference type="SFLD" id="SFLDS00019">
    <property type="entry name" value="Glutathione_Transferase_(cytos"/>
    <property type="match status" value="1"/>
</dbReference>
<reference evidence="4" key="1">
    <citation type="journal article" date="2020" name="Stud. Mycol.">
        <title>101 Dothideomycetes genomes: a test case for predicting lifestyles and emergence of pathogens.</title>
        <authorList>
            <person name="Haridas S."/>
            <person name="Albert R."/>
            <person name="Binder M."/>
            <person name="Bloem J."/>
            <person name="Labutti K."/>
            <person name="Salamov A."/>
            <person name="Andreopoulos B."/>
            <person name="Baker S."/>
            <person name="Barry K."/>
            <person name="Bills G."/>
            <person name="Bluhm B."/>
            <person name="Cannon C."/>
            <person name="Castanera R."/>
            <person name="Culley D."/>
            <person name="Daum C."/>
            <person name="Ezra D."/>
            <person name="Gonzalez J."/>
            <person name="Henrissat B."/>
            <person name="Kuo A."/>
            <person name="Liang C."/>
            <person name="Lipzen A."/>
            <person name="Lutzoni F."/>
            <person name="Magnuson J."/>
            <person name="Mondo S."/>
            <person name="Nolan M."/>
            <person name="Ohm R."/>
            <person name="Pangilinan J."/>
            <person name="Park H.-J."/>
            <person name="Ramirez L."/>
            <person name="Alfaro M."/>
            <person name="Sun H."/>
            <person name="Tritt A."/>
            <person name="Yoshinaga Y."/>
            <person name="Zwiers L.-H."/>
            <person name="Turgeon B."/>
            <person name="Goodwin S."/>
            <person name="Spatafora J."/>
            <person name="Crous P."/>
            <person name="Grigoriev I."/>
        </authorList>
    </citation>
    <scope>NUCLEOTIDE SEQUENCE</scope>
    <source>
        <strain evidence="4">ATCC 36951</strain>
    </source>
</reference>
<dbReference type="GeneID" id="54559574"/>
<sequence>MSSLKPLKLYHKGAVRPNPWKVVAILEELDLPYELVKVEDIKGKEYLAINPNGRVPALVDPNTSVTTWESGSKIDHFIETYDQDHKISFGTSPEKFLARNWAHFQMSGQGPYFGQKAWFSRYHPETVQSAIDRYGNEIERILGVIELHLATTGQQYLVGNRVSYADLMFVSWNDLLPLLKGADFDYKGKFPKTFEWNERLATRESVQKTRAGKSKAMAA</sequence>
<evidence type="ECO:0000313" key="5">
    <source>
        <dbReference type="Proteomes" id="UP000799537"/>
    </source>
</evidence>
<protein>
    <recommendedName>
        <fullName evidence="6">GST N-terminal domain-containing protein</fullName>
    </recommendedName>
</protein>
<name>A0A6A6CK01_ZASCE</name>
<evidence type="ECO:0000259" key="3">
    <source>
        <dbReference type="PROSITE" id="PS50405"/>
    </source>
</evidence>
<dbReference type="InterPro" id="IPR036249">
    <property type="entry name" value="Thioredoxin-like_sf"/>
</dbReference>
<dbReference type="RefSeq" id="XP_033668443.1">
    <property type="nucleotide sequence ID" value="XM_033806302.1"/>
</dbReference>
<dbReference type="PANTHER" id="PTHR44051">
    <property type="entry name" value="GLUTATHIONE S-TRANSFERASE-RELATED"/>
    <property type="match status" value="1"/>
</dbReference>
<dbReference type="PANTHER" id="PTHR44051:SF3">
    <property type="entry name" value="TRANSCRIPTIONAL REGULATOR URE2"/>
    <property type="match status" value="1"/>
</dbReference>
<dbReference type="PROSITE" id="PS50405">
    <property type="entry name" value="GST_CTER"/>
    <property type="match status" value="1"/>
</dbReference>
<dbReference type="InterPro" id="IPR040079">
    <property type="entry name" value="Glutathione_S-Trfase"/>
</dbReference>
<dbReference type="InterPro" id="IPR010987">
    <property type="entry name" value="Glutathione-S-Trfase_C-like"/>
</dbReference>
<dbReference type="SFLD" id="SFLDG00358">
    <property type="entry name" value="Main_(cytGST)"/>
    <property type="match status" value="1"/>
</dbReference>
<evidence type="ECO:0000259" key="2">
    <source>
        <dbReference type="PROSITE" id="PS50404"/>
    </source>
</evidence>
<dbReference type="Pfam" id="PF13409">
    <property type="entry name" value="GST_N_2"/>
    <property type="match status" value="1"/>
</dbReference>
<accession>A0A6A6CK01</accession>
<organism evidence="4 5">
    <name type="scientific">Zasmidium cellare ATCC 36951</name>
    <dbReference type="NCBI Taxonomy" id="1080233"/>
    <lineage>
        <taxon>Eukaryota</taxon>
        <taxon>Fungi</taxon>
        <taxon>Dikarya</taxon>
        <taxon>Ascomycota</taxon>
        <taxon>Pezizomycotina</taxon>
        <taxon>Dothideomycetes</taxon>
        <taxon>Dothideomycetidae</taxon>
        <taxon>Mycosphaerellales</taxon>
        <taxon>Mycosphaerellaceae</taxon>
        <taxon>Zasmidium</taxon>
    </lineage>
</organism>
<feature type="domain" description="GST N-terminal" evidence="2">
    <location>
        <begin position="6"/>
        <end position="85"/>
    </location>
</feature>
<dbReference type="OrthoDB" id="422574at2759"/>
<dbReference type="Pfam" id="PF14497">
    <property type="entry name" value="GST_C_3"/>
    <property type="match status" value="1"/>
</dbReference>
<comment type="similarity">
    <text evidence="1">Belongs to the GST superfamily.</text>
</comment>
<dbReference type="PROSITE" id="PS50404">
    <property type="entry name" value="GST_NTER"/>
    <property type="match status" value="1"/>
</dbReference>
<dbReference type="InterPro" id="IPR004045">
    <property type="entry name" value="Glutathione_S-Trfase_N"/>
</dbReference>
<dbReference type="SUPFAM" id="SSF52833">
    <property type="entry name" value="Thioredoxin-like"/>
    <property type="match status" value="1"/>
</dbReference>
<keyword evidence="5" id="KW-1185">Reference proteome</keyword>
<dbReference type="EMBL" id="ML993593">
    <property type="protein sequence ID" value="KAF2167554.1"/>
    <property type="molecule type" value="Genomic_DNA"/>
</dbReference>
<dbReference type="SUPFAM" id="SSF47616">
    <property type="entry name" value="GST C-terminal domain-like"/>
    <property type="match status" value="1"/>
</dbReference>
<evidence type="ECO:0008006" key="6">
    <source>
        <dbReference type="Google" id="ProtNLM"/>
    </source>
</evidence>
<dbReference type="InterPro" id="IPR004046">
    <property type="entry name" value="GST_C"/>
</dbReference>
<gene>
    <name evidence="4" type="ORF">M409DRAFT_22359</name>
</gene>